<evidence type="ECO:0008006" key="4">
    <source>
        <dbReference type="Google" id="ProtNLM"/>
    </source>
</evidence>
<dbReference type="AlphaFoldDB" id="A0A2W2EBK7"/>
<name>A0A2W2EBK7_9ACTN</name>
<dbReference type="Proteomes" id="UP000248749">
    <property type="component" value="Unassembled WGS sequence"/>
</dbReference>
<evidence type="ECO:0000313" key="2">
    <source>
        <dbReference type="EMBL" id="PZG02204.1"/>
    </source>
</evidence>
<dbReference type="NCBIfam" id="TIGR02608">
    <property type="entry name" value="delta_60_rpt"/>
    <property type="match status" value="6"/>
</dbReference>
<dbReference type="SUPFAM" id="SSF63829">
    <property type="entry name" value="Calcium-dependent phosphotriesterase"/>
    <property type="match status" value="1"/>
</dbReference>
<dbReference type="InterPro" id="IPR013431">
    <property type="entry name" value="Delta_60_rpt"/>
</dbReference>
<gene>
    <name evidence="2" type="ORF">C1I99_03585</name>
</gene>
<keyword evidence="3" id="KW-1185">Reference proteome</keyword>
<proteinExistence type="predicted"/>
<evidence type="ECO:0000256" key="1">
    <source>
        <dbReference type="SAM" id="MobiDB-lite"/>
    </source>
</evidence>
<dbReference type="EMBL" id="POUB01000012">
    <property type="protein sequence ID" value="PZG02204.1"/>
    <property type="molecule type" value="Genomic_DNA"/>
</dbReference>
<feature type="compositionally biased region" description="Low complexity" evidence="1">
    <location>
        <begin position="12"/>
        <end position="30"/>
    </location>
</feature>
<comment type="caution">
    <text evidence="2">The sequence shown here is derived from an EMBL/GenBank/DDBJ whole genome shotgun (WGS) entry which is preliminary data.</text>
</comment>
<sequence>MALVGTSAVAAGCGAPAGPSATPTALATGARPAIEADPPTDFLTRLREQRGLPPLPDSAPRTSADPYDQAPLLPSAGPGQLDPTFGTRGVTIIAFPGRSYGVHGLTVLRDGAIVAAGGDQTFQSGEFVLVKYRCDGTLDPDFGDRGRVVTPIPLGAGGGAQAIATAPKGKLVVVGTAGLGGENELGFAVARYLPNGELDASFGTGGIVVAPVGPARSAGASDVVVLPDGRILVAGGGNDADGNPGFAAARFLHDGRLDPSFGDGGSIVVPMPGGDAAGFALAVQRDGRIVLGGTAEDQGITSFALAQLTADGQLDRSFGTDGVVVEAFPDAGINGANDLVVDGKGRIVAAGVTGNPQEPGAFGLMRFRPDGSLDPTFGGGTGMVRTEFEGSAGTLGVVVRPDGGLVAAGQAWPNIALAGYQADGDLDEGFGDGGRTVTSVGPVSAATGVALQFGRRIVIPGLTGNDTLSDASFLVARYGLLPGPLPECCERTPSVNGLG</sequence>
<evidence type="ECO:0000313" key="3">
    <source>
        <dbReference type="Proteomes" id="UP000248749"/>
    </source>
</evidence>
<organism evidence="2 3">
    <name type="scientific">Micromonospora deserti</name>
    <dbReference type="NCBI Taxonomy" id="2070366"/>
    <lineage>
        <taxon>Bacteria</taxon>
        <taxon>Bacillati</taxon>
        <taxon>Actinomycetota</taxon>
        <taxon>Actinomycetes</taxon>
        <taxon>Micromonosporales</taxon>
        <taxon>Micromonosporaceae</taxon>
        <taxon>Micromonospora</taxon>
    </lineage>
</organism>
<feature type="region of interest" description="Disordered" evidence="1">
    <location>
        <begin position="12"/>
        <end position="81"/>
    </location>
</feature>
<dbReference type="Pfam" id="PF17164">
    <property type="entry name" value="DUF5122"/>
    <property type="match status" value="5"/>
</dbReference>
<accession>A0A2W2EBK7</accession>
<protein>
    <recommendedName>
        <fullName evidence="4">Delta-60 repeat domain-containing protein</fullName>
    </recommendedName>
</protein>
<dbReference type="Gene3D" id="2.80.10.50">
    <property type="match status" value="3"/>
</dbReference>
<reference evidence="2 3" key="1">
    <citation type="submission" date="2018-01" db="EMBL/GenBank/DDBJ databases">
        <title>Draft genome sequence of Salinispora sp. 13K206.</title>
        <authorList>
            <person name="Sahin N."/>
            <person name="Saygin H."/>
            <person name="Ay H."/>
        </authorList>
    </citation>
    <scope>NUCLEOTIDE SEQUENCE [LARGE SCALE GENOMIC DNA]</scope>
    <source>
        <strain evidence="2 3">13K206</strain>
    </source>
</reference>